<reference evidence="4" key="1">
    <citation type="journal article" date="2014" name="Science">
        <title>The coffee genome provides insight into the convergent evolution of caffeine biosynthesis.</title>
        <authorList>
            <person name="Denoeud F."/>
            <person name="Carretero-Paulet L."/>
            <person name="Dereeper A."/>
            <person name="Droc G."/>
            <person name="Guyot R."/>
            <person name="Pietrella M."/>
            <person name="Zheng C."/>
            <person name="Alberti A."/>
            <person name="Anthony F."/>
            <person name="Aprea G."/>
            <person name="Aury J.M."/>
            <person name="Bento P."/>
            <person name="Bernard M."/>
            <person name="Bocs S."/>
            <person name="Campa C."/>
            <person name="Cenci A."/>
            <person name="Combes M.C."/>
            <person name="Crouzillat D."/>
            <person name="Da Silva C."/>
            <person name="Daddiego L."/>
            <person name="De Bellis F."/>
            <person name="Dussert S."/>
            <person name="Garsmeur O."/>
            <person name="Gayraud T."/>
            <person name="Guignon V."/>
            <person name="Jahn K."/>
            <person name="Jamilloux V."/>
            <person name="Joet T."/>
            <person name="Labadie K."/>
            <person name="Lan T."/>
            <person name="Leclercq J."/>
            <person name="Lepelley M."/>
            <person name="Leroy T."/>
            <person name="Li L.T."/>
            <person name="Librado P."/>
            <person name="Lopez L."/>
            <person name="Munoz A."/>
            <person name="Noel B."/>
            <person name="Pallavicini A."/>
            <person name="Perrotta G."/>
            <person name="Poncet V."/>
            <person name="Pot D."/>
            <person name="Priyono X."/>
            <person name="Rigoreau M."/>
            <person name="Rouard M."/>
            <person name="Rozas J."/>
            <person name="Tranchant-Dubreuil C."/>
            <person name="VanBuren R."/>
            <person name="Zhang Q."/>
            <person name="Andrade A.C."/>
            <person name="Argout X."/>
            <person name="Bertrand B."/>
            <person name="de Kochko A."/>
            <person name="Graziosi G."/>
            <person name="Henry R.J."/>
            <person name="Jayarama X."/>
            <person name="Ming R."/>
            <person name="Nagai C."/>
            <person name="Rounsley S."/>
            <person name="Sankoff D."/>
            <person name="Giuliano G."/>
            <person name="Albert V.A."/>
            <person name="Wincker P."/>
            <person name="Lashermes P."/>
        </authorList>
    </citation>
    <scope>NUCLEOTIDE SEQUENCE [LARGE SCALE GENOMIC DNA]</scope>
    <source>
        <strain evidence="4">cv. DH200-94</strain>
    </source>
</reference>
<proteinExistence type="predicted"/>
<dbReference type="InParanoid" id="A0A068UB91"/>
<dbReference type="Proteomes" id="UP000295252">
    <property type="component" value="Chromosome VII"/>
</dbReference>
<gene>
    <name evidence="3" type="ORF">GSCOC_T00020957001</name>
</gene>
<evidence type="ECO:0000313" key="4">
    <source>
        <dbReference type="Proteomes" id="UP000295252"/>
    </source>
</evidence>
<feature type="domain" description="WLM" evidence="2">
    <location>
        <begin position="132"/>
        <end position="318"/>
    </location>
</feature>
<dbReference type="SMART" id="SM00580">
    <property type="entry name" value="PUG"/>
    <property type="match status" value="1"/>
</dbReference>
<protein>
    <recommendedName>
        <fullName evidence="2">WLM domain-containing protein</fullName>
    </recommendedName>
</protein>
<dbReference type="Pfam" id="PF08325">
    <property type="entry name" value="WLM"/>
    <property type="match status" value="1"/>
</dbReference>
<dbReference type="Gramene" id="CDP05716">
    <property type="protein sequence ID" value="CDP05716"/>
    <property type="gene ID" value="GSCOC_T00020957001"/>
</dbReference>
<dbReference type="PROSITE" id="PS51397">
    <property type="entry name" value="WLM"/>
    <property type="match status" value="1"/>
</dbReference>
<evidence type="ECO:0000313" key="3">
    <source>
        <dbReference type="EMBL" id="CDP05716.1"/>
    </source>
</evidence>
<name>A0A068UB91_COFCA</name>
<dbReference type="Pfam" id="PF09409">
    <property type="entry name" value="PUB"/>
    <property type="match status" value="1"/>
</dbReference>
<organism evidence="3 4">
    <name type="scientific">Coffea canephora</name>
    <name type="common">Robusta coffee</name>
    <dbReference type="NCBI Taxonomy" id="49390"/>
    <lineage>
        <taxon>Eukaryota</taxon>
        <taxon>Viridiplantae</taxon>
        <taxon>Streptophyta</taxon>
        <taxon>Embryophyta</taxon>
        <taxon>Tracheophyta</taxon>
        <taxon>Spermatophyta</taxon>
        <taxon>Magnoliopsida</taxon>
        <taxon>eudicotyledons</taxon>
        <taxon>Gunneridae</taxon>
        <taxon>Pentapetalae</taxon>
        <taxon>asterids</taxon>
        <taxon>lamiids</taxon>
        <taxon>Gentianales</taxon>
        <taxon>Rubiaceae</taxon>
        <taxon>Ixoroideae</taxon>
        <taxon>Gardenieae complex</taxon>
        <taxon>Bertiereae - Coffeeae clade</taxon>
        <taxon>Coffeeae</taxon>
        <taxon>Coffea</taxon>
    </lineage>
</organism>
<dbReference type="InterPro" id="IPR036339">
    <property type="entry name" value="PUB-like_dom_sf"/>
</dbReference>
<dbReference type="AlphaFoldDB" id="A0A068UB91"/>
<dbReference type="PhylomeDB" id="A0A068UB91"/>
<dbReference type="SUPFAM" id="SSF143503">
    <property type="entry name" value="PUG domain-like"/>
    <property type="match status" value="1"/>
</dbReference>
<feature type="compositionally biased region" description="Basic and acidic residues" evidence="1">
    <location>
        <begin position="348"/>
        <end position="360"/>
    </location>
</feature>
<dbReference type="InterPro" id="IPR029071">
    <property type="entry name" value="Ubiquitin-like_domsf"/>
</dbReference>
<dbReference type="InterPro" id="IPR018997">
    <property type="entry name" value="PUB_domain"/>
</dbReference>
<evidence type="ECO:0000256" key="1">
    <source>
        <dbReference type="SAM" id="MobiDB-lite"/>
    </source>
</evidence>
<dbReference type="STRING" id="49390.A0A068UB91"/>
<dbReference type="PANTHER" id="PTHR47796:SF1">
    <property type="entry name" value="OS08G0500800 PROTEIN"/>
    <property type="match status" value="1"/>
</dbReference>
<dbReference type="PANTHER" id="PTHR47796">
    <property type="entry name" value="ZINC METALLOPROTEINASE-LIKE PROTEIN"/>
    <property type="match status" value="1"/>
</dbReference>
<dbReference type="SUPFAM" id="SSF54236">
    <property type="entry name" value="Ubiquitin-like"/>
    <property type="match status" value="1"/>
</dbReference>
<dbReference type="EMBL" id="HG739102">
    <property type="protein sequence ID" value="CDP05716.1"/>
    <property type="molecule type" value="Genomic_DNA"/>
</dbReference>
<sequence>MMQPPEKQLSVTWRGKKFILEMKHGANLKELGDKLQQLTNVKVDTLRLIVPTNKGSKMLYPFSDEHSYLSLEAASAIEGKPIRMMGVPENEVEEVLENAKKDPRIAGFDEEEKRMRQRTLDGHNSFVRLPQGTYIFSEFHTLSIPGIELSPPASEALKLMHRLAADPGIVAIMNKHRWQVGIMSEMAPVGYVGVSPKCILGFNKNHGEEISLRLRTDDLNGFRKYESIKKTLLHELAHMVYSEHDANFYALDKQLNKEAVALDWTKSTGYTLNGFRHGLHAEDEFDGHVSLSRKLGGNESHFSNARVSAVAAAYHRVANACTNVSAAVNKRDEPDPDDSGFTNCCEPDSLHAEGETKDGHSNIASSMKLVDEHEIHDNEAEPDPDDSESMGAMESESYLVSGGSQITIEPDPDDLEVLTSAADKESVLCNLKVPLTDHSVVGPNFFGAKEGTGNLNQLDVIHVEPDPDDSQAGDSDDKMIVIAERMSMGQGDEPDPDDLELKRIKDPVTAVYGRIQKAVGKLITEVNHSDAGGVLQTLCKIIRNIVEHPDEMKFRRIRKANAIIQRNILQYGAATEILQLVGFSDDVIFDVTGKAETYLALKRNDPGLLWLVKSSLESSTT</sequence>
<dbReference type="Gene3D" id="1.20.58.2190">
    <property type="match status" value="1"/>
</dbReference>
<dbReference type="Gene3D" id="3.10.20.90">
    <property type="entry name" value="Phosphatidylinositol 3-kinase Catalytic Subunit, Chain A, domain 1"/>
    <property type="match status" value="1"/>
</dbReference>
<dbReference type="FunCoup" id="A0A068UB91">
    <property type="interactions" value="416"/>
</dbReference>
<feature type="region of interest" description="Disordered" evidence="1">
    <location>
        <begin position="329"/>
        <end position="360"/>
    </location>
</feature>
<dbReference type="CDD" id="cd10463">
    <property type="entry name" value="PUB_WLM"/>
    <property type="match status" value="1"/>
</dbReference>
<feature type="region of interest" description="Disordered" evidence="1">
    <location>
        <begin position="376"/>
        <end position="405"/>
    </location>
</feature>
<dbReference type="InterPro" id="IPR013536">
    <property type="entry name" value="WLM_dom"/>
</dbReference>
<dbReference type="OMA" id="RMMGVFD"/>
<keyword evidence="4" id="KW-1185">Reference proteome</keyword>
<evidence type="ECO:0000259" key="2">
    <source>
        <dbReference type="PROSITE" id="PS51397"/>
    </source>
</evidence>
<accession>A0A068UB91</accession>
<dbReference type="OrthoDB" id="49605at2759"/>